<accession>A0A4V3HZG4</accession>
<organism evidence="9 12">
    <name type="scientific">Mycobacteroides salmoniphilum</name>
    <dbReference type="NCBI Taxonomy" id="404941"/>
    <lineage>
        <taxon>Bacteria</taxon>
        <taxon>Bacillati</taxon>
        <taxon>Actinomycetota</taxon>
        <taxon>Actinomycetes</taxon>
        <taxon>Mycobacteriales</taxon>
        <taxon>Mycobacteriaceae</taxon>
        <taxon>Mycobacteroides</taxon>
    </lineage>
</organism>
<dbReference type="Proteomes" id="UP000295685">
    <property type="component" value="Unassembled WGS sequence"/>
</dbReference>
<dbReference type="RefSeq" id="WP_134145417.1">
    <property type="nucleotide sequence ID" value="NZ_PECK01000003.1"/>
</dbReference>
<comment type="function">
    <text evidence="6">Disulfide oxidoreductase that catalyzes the oxidation of reduced, unfolded secreted proteins to form disulfide bonds. Despite a weak homology to thioredoxin this cannot serve as a substrate for thioredoxin reductase.</text>
</comment>
<keyword evidence="4" id="KW-0732">Signal</keyword>
<name>A0A4V3HZG4_9MYCO</name>
<evidence type="ECO:0000313" key="10">
    <source>
        <dbReference type="EMBL" id="TEA04271.1"/>
    </source>
</evidence>
<dbReference type="PANTHER" id="PTHR42852:SF17">
    <property type="entry name" value="THIOREDOXIN-LIKE PROTEIN HI_1115"/>
    <property type="match status" value="1"/>
</dbReference>
<proteinExistence type="inferred from homology"/>
<evidence type="ECO:0000313" key="12">
    <source>
        <dbReference type="Proteomes" id="UP000295685"/>
    </source>
</evidence>
<evidence type="ECO:0000256" key="6">
    <source>
        <dbReference type="ARBA" id="ARBA00055273"/>
    </source>
</evidence>
<evidence type="ECO:0000256" key="2">
    <source>
        <dbReference type="ARBA" id="ARBA00008987"/>
    </source>
</evidence>
<dbReference type="PANTHER" id="PTHR42852">
    <property type="entry name" value="THIOL:DISULFIDE INTERCHANGE PROTEIN DSBE"/>
    <property type="match status" value="1"/>
</dbReference>
<protein>
    <recommendedName>
        <fullName evidence="7">Soluble secreted antigen MPT53</fullName>
    </recommendedName>
</protein>
<comment type="caution">
    <text evidence="9">The sequence shown here is derived from an EMBL/GenBank/DDBJ whole genome shotgun (WGS) entry which is preliminary data.</text>
</comment>
<dbReference type="InterPro" id="IPR013766">
    <property type="entry name" value="Thioredoxin_domain"/>
</dbReference>
<dbReference type="Gene3D" id="3.40.30.10">
    <property type="entry name" value="Glutaredoxin"/>
    <property type="match status" value="1"/>
</dbReference>
<evidence type="ECO:0000256" key="7">
    <source>
        <dbReference type="ARBA" id="ARBA00067724"/>
    </source>
</evidence>
<evidence type="ECO:0000256" key="3">
    <source>
        <dbReference type="ARBA" id="ARBA00022525"/>
    </source>
</evidence>
<dbReference type="OrthoDB" id="9790194at2"/>
<sequence length="183" mass="19805" precursor="true">MNIQFGGRNKFRAQKDRAQKVRTLTRTLAVAVAVLLISTGIVRAPTARADSLLDFTGTTVSGAPFNGASLKGKPVVLWFWAAYCPFCNGEGPHVSAVSAANPRVTFVGISGRGSVGDMEAFISRYNLHFTNLNDADGSLWRQFGVPWQPAYLFINSNGTSDFVNNPTSSMSEQELSDRVKALT</sequence>
<evidence type="ECO:0000256" key="5">
    <source>
        <dbReference type="ARBA" id="ARBA00023284"/>
    </source>
</evidence>
<comment type="similarity">
    <text evidence="2">Belongs to the thioredoxin family.</text>
</comment>
<dbReference type="Pfam" id="PF00578">
    <property type="entry name" value="AhpC-TSA"/>
    <property type="match status" value="1"/>
</dbReference>
<dbReference type="Proteomes" id="UP000294844">
    <property type="component" value="Unassembled WGS sequence"/>
</dbReference>
<dbReference type="PROSITE" id="PS51352">
    <property type="entry name" value="THIOREDOXIN_2"/>
    <property type="match status" value="1"/>
</dbReference>
<dbReference type="EMBL" id="PECK01000003">
    <property type="protein sequence ID" value="TDZ95175.1"/>
    <property type="molecule type" value="Genomic_DNA"/>
</dbReference>
<dbReference type="GO" id="GO:0005576">
    <property type="term" value="C:extracellular region"/>
    <property type="evidence" value="ECO:0007669"/>
    <property type="project" value="UniProtKB-SubCell"/>
</dbReference>
<keyword evidence="3" id="KW-0964">Secreted</keyword>
<comment type="subcellular location">
    <subcellularLocation>
        <location evidence="1">Secreted</location>
    </subcellularLocation>
</comment>
<evidence type="ECO:0000256" key="4">
    <source>
        <dbReference type="ARBA" id="ARBA00022729"/>
    </source>
</evidence>
<dbReference type="GO" id="GO:0016209">
    <property type="term" value="F:antioxidant activity"/>
    <property type="evidence" value="ECO:0007669"/>
    <property type="project" value="InterPro"/>
</dbReference>
<evidence type="ECO:0000313" key="11">
    <source>
        <dbReference type="Proteomes" id="UP000294844"/>
    </source>
</evidence>
<dbReference type="AlphaFoldDB" id="A0A4V3HZG4"/>
<dbReference type="InterPro" id="IPR036249">
    <property type="entry name" value="Thioredoxin-like_sf"/>
</dbReference>
<feature type="domain" description="Thioredoxin" evidence="8">
    <location>
        <begin position="46"/>
        <end position="183"/>
    </location>
</feature>
<evidence type="ECO:0000313" key="9">
    <source>
        <dbReference type="EMBL" id="TDZ95175.1"/>
    </source>
</evidence>
<evidence type="ECO:0000259" key="8">
    <source>
        <dbReference type="PROSITE" id="PS51352"/>
    </source>
</evidence>
<dbReference type="GO" id="GO:0016491">
    <property type="term" value="F:oxidoreductase activity"/>
    <property type="evidence" value="ECO:0007669"/>
    <property type="project" value="InterPro"/>
</dbReference>
<evidence type="ECO:0000256" key="1">
    <source>
        <dbReference type="ARBA" id="ARBA00004613"/>
    </source>
</evidence>
<keyword evidence="5" id="KW-0676">Redox-active center</keyword>
<dbReference type="FunFam" id="3.40.30.10:FF:000238">
    <property type="entry name" value="Soluble secreted antigen Mpt53"/>
    <property type="match status" value="1"/>
</dbReference>
<dbReference type="CDD" id="cd03011">
    <property type="entry name" value="TlpA_like_ScsD_MtbDsbE"/>
    <property type="match status" value="1"/>
</dbReference>
<dbReference type="EMBL" id="PECM01000008">
    <property type="protein sequence ID" value="TEA04271.1"/>
    <property type="molecule type" value="Genomic_DNA"/>
</dbReference>
<gene>
    <name evidence="10" type="ORF">CCUG60883_01562</name>
    <name evidence="9" type="ORF">CCUG60885_01304</name>
</gene>
<dbReference type="SUPFAM" id="SSF52833">
    <property type="entry name" value="Thioredoxin-like"/>
    <property type="match status" value="1"/>
</dbReference>
<dbReference type="InterPro" id="IPR000866">
    <property type="entry name" value="AhpC/TSA"/>
</dbReference>
<dbReference type="InterPro" id="IPR050553">
    <property type="entry name" value="Thioredoxin_ResA/DsbE_sf"/>
</dbReference>
<keyword evidence="11" id="KW-1185">Reference proteome</keyword>
<reference evidence="11 12" key="1">
    <citation type="journal article" date="2019" name="Sci. Rep.">
        <title>Extended insight into the Mycobacterium chelonae-abscessus complex through whole genome sequencing of Mycobacterium salmoniphilum outbreak and Mycobacterium salmoniphilum-like strains.</title>
        <authorList>
            <person name="Behra P.R.K."/>
            <person name="Das S."/>
            <person name="Pettersson B.M.F."/>
            <person name="Shirreff L."/>
            <person name="DuCote T."/>
            <person name="Jacobsson K.G."/>
            <person name="Ennis D.G."/>
            <person name="Kirsebom L.A."/>
        </authorList>
    </citation>
    <scope>NUCLEOTIDE SEQUENCE [LARGE SCALE GENOMIC DNA]</scope>
    <source>
        <strain evidence="10 11">CCUG 60883</strain>
        <strain evidence="9 12">CCUG 60885</strain>
    </source>
</reference>